<evidence type="ECO:0000256" key="1">
    <source>
        <dbReference type="SAM" id="Phobius"/>
    </source>
</evidence>
<dbReference type="AlphaFoldDB" id="A0A7W7R291"/>
<dbReference type="GO" id="GO:0006629">
    <property type="term" value="P:lipid metabolic process"/>
    <property type="evidence" value="ECO:0007669"/>
    <property type="project" value="InterPro"/>
</dbReference>
<dbReference type="Proteomes" id="UP000540506">
    <property type="component" value="Unassembled WGS sequence"/>
</dbReference>
<keyword evidence="1" id="KW-1133">Transmembrane helix</keyword>
<accession>A0A7W7R291</accession>
<evidence type="ECO:0000313" key="4">
    <source>
        <dbReference type="Proteomes" id="UP000540506"/>
    </source>
</evidence>
<dbReference type="Pfam" id="PF00487">
    <property type="entry name" value="FA_desaturase"/>
    <property type="match status" value="1"/>
</dbReference>
<keyword evidence="4" id="KW-1185">Reference proteome</keyword>
<gene>
    <name evidence="3" type="ORF">FHR34_002464</name>
</gene>
<feature type="transmembrane region" description="Helical" evidence="1">
    <location>
        <begin position="106"/>
        <end position="129"/>
    </location>
</feature>
<evidence type="ECO:0000259" key="2">
    <source>
        <dbReference type="Pfam" id="PF00487"/>
    </source>
</evidence>
<protein>
    <submittedName>
        <fullName evidence="3">Fatty acid desaturase</fullName>
    </submittedName>
</protein>
<keyword evidence="1" id="KW-0472">Membrane</keyword>
<dbReference type="EMBL" id="JACHJV010000001">
    <property type="protein sequence ID" value="MBB4923471.1"/>
    <property type="molecule type" value="Genomic_DNA"/>
</dbReference>
<keyword evidence="1" id="KW-0812">Transmembrane</keyword>
<name>A0A7W7R291_KITKI</name>
<sequence length="250" mass="28334">MANHRVGDVIGALFGGYPVLQSFTGYRASHLGEHHGSLGDPDRDPDYKQYQDNALCGDNLSRAALRRYFWTALSPRATASYIFYLLRHRIVAKGERTSERWLRVTILAAVLAWAVIGGWWIWLLVLWLVPLITTQVWIGAVAELMEHFPLIETAPRIDLYMSWNRVYGLASRFLLGEKDGEGFHLVHHLFPRTPIWRLREVDAILQRDPVYAQLPRLSGVLGGMGTIYWSLPDADRRSKGAMGVTPVPEA</sequence>
<proteinExistence type="predicted"/>
<reference evidence="3 4" key="1">
    <citation type="submission" date="2020-08" db="EMBL/GenBank/DDBJ databases">
        <title>Sequencing the genomes of 1000 actinobacteria strains.</title>
        <authorList>
            <person name="Klenk H.-P."/>
        </authorList>
    </citation>
    <scope>NUCLEOTIDE SEQUENCE [LARGE SCALE GENOMIC DNA]</scope>
    <source>
        <strain evidence="3 4">DSM 41654</strain>
    </source>
</reference>
<dbReference type="InterPro" id="IPR005804">
    <property type="entry name" value="FA_desaturase_dom"/>
</dbReference>
<evidence type="ECO:0000313" key="3">
    <source>
        <dbReference type="EMBL" id="MBB4923471.1"/>
    </source>
</evidence>
<comment type="caution">
    <text evidence="3">The sequence shown here is derived from an EMBL/GenBank/DDBJ whole genome shotgun (WGS) entry which is preliminary data.</text>
</comment>
<organism evidence="3 4">
    <name type="scientific">Kitasatospora kifunensis</name>
    <name type="common">Streptomyces kifunensis</name>
    <dbReference type="NCBI Taxonomy" id="58351"/>
    <lineage>
        <taxon>Bacteria</taxon>
        <taxon>Bacillati</taxon>
        <taxon>Actinomycetota</taxon>
        <taxon>Actinomycetes</taxon>
        <taxon>Kitasatosporales</taxon>
        <taxon>Streptomycetaceae</taxon>
        <taxon>Kitasatospora</taxon>
    </lineage>
</organism>
<feature type="domain" description="Fatty acid desaturase" evidence="2">
    <location>
        <begin position="3"/>
        <end position="214"/>
    </location>
</feature>